<comment type="caution">
    <text evidence="1">The sequence shown here is derived from an EMBL/GenBank/DDBJ whole genome shotgun (WGS) entry which is preliminary data.</text>
</comment>
<evidence type="ECO:0008006" key="3">
    <source>
        <dbReference type="Google" id="ProtNLM"/>
    </source>
</evidence>
<evidence type="ECO:0000313" key="1">
    <source>
        <dbReference type="EMBL" id="RLP79584.1"/>
    </source>
</evidence>
<name>A0A3L7AHP9_9HYPH</name>
<dbReference type="Gene3D" id="3.40.720.10">
    <property type="entry name" value="Alkaline Phosphatase, subunit A"/>
    <property type="match status" value="1"/>
</dbReference>
<proteinExistence type="predicted"/>
<reference evidence="1 2" key="1">
    <citation type="submission" date="2018-10" db="EMBL/GenBank/DDBJ databases">
        <title>Xanthobacter tagetidis genome sequencing and assembly.</title>
        <authorList>
            <person name="Maclea K.S."/>
            <person name="Goen A.E."/>
            <person name="Fatima S.A."/>
        </authorList>
    </citation>
    <scope>NUCLEOTIDE SEQUENCE [LARGE SCALE GENOMIC DNA]</scope>
    <source>
        <strain evidence="1 2">ATCC 700314</strain>
    </source>
</reference>
<dbReference type="SUPFAM" id="SSF53649">
    <property type="entry name" value="Alkaline phosphatase-like"/>
    <property type="match status" value="1"/>
</dbReference>
<protein>
    <recommendedName>
        <fullName evidence="3">Sulfatase N-terminal domain-containing protein</fullName>
    </recommendedName>
</protein>
<dbReference type="Proteomes" id="UP000269692">
    <property type="component" value="Unassembled WGS sequence"/>
</dbReference>
<sequence length="263" mass="28816">MDQVSATFRAQAPCHFTYASHAAMFVGFTPGVADLPVPFLNPKFARLFRLGRAGHAGHGTPGFTVDGDDIVAGFRKAGYHTVGTGAAGWFDGSTPVSRRLTGNFKHFRFTGHAGVRQQLAFVKQSLARRWRDDAFVFINVGETHVPYHFEGAPWPAEDNPCRPFQAEDRADVCRARQRQCLEYVDDVLAPLIEAFAHATIVVCADHGDCWGEDGLWEHGISHPMTLTVPLLIRYRGQPVEEAVALPEAALGRLGRTAVPQPVA</sequence>
<organism evidence="1 2">
    <name type="scientific">Xanthobacter tagetidis</name>
    <dbReference type="NCBI Taxonomy" id="60216"/>
    <lineage>
        <taxon>Bacteria</taxon>
        <taxon>Pseudomonadati</taxon>
        <taxon>Pseudomonadota</taxon>
        <taxon>Alphaproteobacteria</taxon>
        <taxon>Hyphomicrobiales</taxon>
        <taxon>Xanthobacteraceae</taxon>
        <taxon>Xanthobacter</taxon>
    </lineage>
</organism>
<evidence type="ECO:0000313" key="2">
    <source>
        <dbReference type="Proteomes" id="UP000269692"/>
    </source>
</evidence>
<dbReference type="EMBL" id="RCTF01000005">
    <property type="protein sequence ID" value="RLP79584.1"/>
    <property type="molecule type" value="Genomic_DNA"/>
</dbReference>
<dbReference type="RefSeq" id="WP_121622794.1">
    <property type="nucleotide sequence ID" value="NZ_JACIIW010000001.1"/>
</dbReference>
<dbReference type="OrthoDB" id="9795675at2"/>
<dbReference type="InterPro" id="IPR017850">
    <property type="entry name" value="Alkaline_phosphatase_core_sf"/>
</dbReference>
<dbReference type="AlphaFoldDB" id="A0A3L7AHP9"/>
<gene>
    <name evidence="1" type="ORF">D9R14_07945</name>
</gene>
<keyword evidence="2" id="KW-1185">Reference proteome</keyword>
<accession>A0A3L7AHP9</accession>